<feature type="compositionally biased region" description="Polar residues" evidence="1">
    <location>
        <begin position="495"/>
        <end position="520"/>
    </location>
</feature>
<dbReference type="GO" id="GO:0007430">
    <property type="term" value="P:terminal branching, open tracheal system"/>
    <property type="evidence" value="ECO:0007669"/>
    <property type="project" value="EnsemblMetazoa"/>
</dbReference>
<dbReference type="GO" id="GO:0050768">
    <property type="term" value="P:negative regulation of neurogenesis"/>
    <property type="evidence" value="ECO:0007669"/>
    <property type="project" value="EnsemblMetazoa"/>
</dbReference>
<organism evidence="4 5">
    <name type="scientific">Drosophila simulans</name>
    <name type="common">Fruit fly</name>
    <dbReference type="NCBI Taxonomy" id="7240"/>
    <lineage>
        <taxon>Eukaryota</taxon>
        <taxon>Metazoa</taxon>
        <taxon>Ecdysozoa</taxon>
        <taxon>Arthropoda</taxon>
        <taxon>Hexapoda</taxon>
        <taxon>Insecta</taxon>
        <taxon>Pterygota</taxon>
        <taxon>Neoptera</taxon>
        <taxon>Endopterygota</taxon>
        <taxon>Diptera</taxon>
        <taxon>Brachycera</taxon>
        <taxon>Muscomorpha</taxon>
        <taxon>Ephydroidea</taxon>
        <taxon>Drosophilidae</taxon>
        <taxon>Drosophila</taxon>
        <taxon>Sophophora</taxon>
    </lineage>
</organism>
<evidence type="ECO:0000256" key="1">
    <source>
        <dbReference type="SAM" id="MobiDB-lite"/>
    </source>
</evidence>
<feature type="compositionally biased region" description="Polar residues" evidence="1">
    <location>
        <begin position="101"/>
        <end position="116"/>
    </location>
</feature>
<dbReference type="HOGENOM" id="CLU_278766_0_0_1"/>
<dbReference type="PhylomeDB" id="B4R1L0"/>
<feature type="domain" description="Headcase N-terminal" evidence="2">
    <location>
        <begin position="17"/>
        <end position="44"/>
    </location>
</feature>
<evidence type="ECO:0000313" key="5">
    <source>
        <dbReference type="Proteomes" id="UP000000304"/>
    </source>
</evidence>
<dbReference type="Pfam" id="PF15353">
    <property type="entry name" value="HECA_N"/>
    <property type="match status" value="1"/>
</dbReference>
<dbReference type="GO" id="GO:0048471">
    <property type="term" value="C:perinuclear region of cytoplasm"/>
    <property type="evidence" value="ECO:0007669"/>
    <property type="project" value="EnsemblMetazoa"/>
</dbReference>
<feature type="compositionally biased region" description="Low complexity" evidence="1">
    <location>
        <begin position="128"/>
        <end position="145"/>
    </location>
</feature>
<dbReference type="GO" id="GO:0035194">
    <property type="term" value="P:regulatory ncRNA-mediated post-transcriptional gene silencing"/>
    <property type="evidence" value="ECO:0007669"/>
    <property type="project" value="EnsemblMetazoa"/>
</dbReference>
<dbReference type="InterPro" id="IPR031947">
    <property type="entry name" value="Headcase_mid"/>
</dbReference>
<dbReference type="EMBL" id="CM000364">
    <property type="protein sequence ID" value="EDX14998.1"/>
    <property type="molecule type" value="Genomic_DNA"/>
</dbReference>
<dbReference type="OMA" id="AIAXHEA"/>
<dbReference type="AlphaFoldDB" id="B4R1L0"/>
<feature type="region of interest" description="Disordered" evidence="1">
    <location>
        <begin position="717"/>
        <end position="806"/>
    </location>
</feature>
<feature type="compositionally biased region" description="Polar residues" evidence="1">
    <location>
        <begin position="726"/>
        <end position="739"/>
    </location>
</feature>
<feature type="region of interest" description="Disordered" evidence="1">
    <location>
        <begin position="627"/>
        <end position="654"/>
    </location>
</feature>
<evidence type="ECO:0000313" key="4">
    <source>
        <dbReference type="EMBL" id="EDX14998.1"/>
    </source>
</evidence>
<dbReference type="GO" id="GO:0048102">
    <property type="term" value="P:autophagic cell death"/>
    <property type="evidence" value="ECO:0007669"/>
    <property type="project" value="EnsemblMetazoa"/>
</dbReference>
<name>B4R1L0_DROSI</name>
<feature type="region of interest" description="Disordered" evidence="1">
    <location>
        <begin position="489"/>
        <end position="525"/>
    </location>
</feature>
<protein>
    <submittedName>
        <fullName evidence="4">GD21513</fullName>
    </submittedName>
</protein>
<proteinExistence type="predicted"/>
<feature type="region of interest" description="Disordered" evidence="1">
    <location>
        <begin position="63"/>
        <end position="145"/>
    </location>
</feature>
<accession>B4R1L0</accession>
<sequence>MFERGEQAQTKNSLNFAFDLGYQLVQKACSCKCGRGQLRKDLDWVPPSSQGVIYLNGSGNRANLANGSLSEDDDKKKAKKKRNRNNNNGGGAGNGTAKAPLSNNNGNSYAGLTPNPNVGVIGSGLPHNNGNTTSNGSSGNNGSSGLLQPSVLSTFSNILNQNNVLGLDLRARAGSLSSSGAGSGSTSPSDSRSSGEISVSPVQQLLPQQQQQQQSLLIQPLGPAFGSNLLQNGLGLSKNLLIAPQQQQQQQNLPALANISNFKPLASYEQQQLVQQQKNKEVELYSERVRSTSGCNGIFSRRLDFSSFNLLPKTRLNSYQVKIEDEGNHGNDETRLFILSSLAQSQMSRVACILCEEPLLVFDRYPLVDGSFFLSPKQHSSGCIEVKYEGRTLYLTCVCMSCLDGTSSSRAINCRFCKEPWDGSSLVLGTMYAYDIFAAMPCCAERFKCNNCFKMLMHPQQRLSFYSDYSHGVTCPYCNTQDTHFAPLESPVGTGATTTQVPNAQGAPTASGCSSNTIASKQPPKQPLYNAAIDYSAPLQQQINPDLIGAHPHAQQHQQQVRQQQQQQQQQPQQQQQQQQQHQTQQQQSQQQQQQQHQPVVSTFQRGNFPQQSHKTMNMMAMADVMSKYQQQHQQQQQHRQQQHNLQPQQQHATQKGLEGLLLTNTNTSNNNSSSSSSISNLIISHNSASNTGNKMQPAWGQSDAISALWGCSSSSSGCSSGSGSQPSLSPTASSNGNDGSKMMLWAAQSSPQNAATLRDGFKESQRQQQQQQQQPLQQQVPQQLPHAASPTASLTSSSSSSNGWSASHYGKPNIWELPGSAGQRTPASNHDIFTDLLCNLSISQDNSSQQASKADASDVSSNSSSSAGELLEAANIWRFPEFASSQLHMEEPIGGAAACMQLFNDYLNMN</sequence>
<reference evidence="4 5" key="1">
    <citation type="journal article" date="2007" name="Nature">
        <title>Evolution of genes and genomes on the Drosophila phylogeny.</title>
        <authorList>
            <consortium name="Drosophila 12 Genomes Consortium"/>
            <person name="Clark A.G."/>
            <person name="Eisen M.B."/>
            <person name="Smith D.R."/>
            <person name="Bergman C.M."/>
            <person name="Oliver B."/>
            <person name="Markow T.A."/>
            <person name="Kaufman T.C."/>
            <person name="Kellis M."/>
            <person name="Gelbart W."/>
            <person name="Iyer V.N."/>
            <person name="Pollard D.A."/>
            <person name="Sackton T.B."/>
            <person name="Larracuente A.M."/>
            <person name="Singh N.D."/>
            <person name="Abad J.P."/>
            <person name="Abt D.N."/>
            <person name="Adryan B."/>
            <person name="Aguade M."/>
            <person name="Akashi H."/>
            <person name="Anderson W.W."/>
            <person name="Aquadro C.F."/>
            <person name="Ardell D.H."/>
            <person name="Arguello R."/>
            <person name="Artieri C.G."/>
            <person name="Barbash D.A."/>
            <person name="Barker D."/>
            <person name="Barsanti P."/>
            <person name="Batterham P."/>
            <person name="Batzoglou S."/>
            <person name="Begun D."/>
            <person name="Bhutkar A."/>
            <person name="Blanco E."/>
            <person name="Bosak S.A."/>
            <person name="Bradley R.K."/>
            <person name="Brand A.D."/>
            <person name="Brent M.R."/>
            <person name="Brooks A.N."/>
            <person name="Brown R.H."/>
            <person name="Butlin R.K."/>
            <person name="Caggese C."/>
            <person name="Calvi B.R."/>
            <person name="Bernardo de Carvalho A."/>
            <person name="Caspi A."/>
            <person name="Castrezana S."/>
            <person name="Celniker S.E."/>
            <person name="Chang J.L."/>
            <person name="Chapple C."/>
            <person name="Chatterji S."/>
            <person name="Chinwalla A."/>
            <person name="Civetta A."/>
            <person name="Clifton S.W."/>
            <person name="Comeron J.M."/>
            <person name="Costello J.C."/>
            <person name="Coyne J.A."/>
            <person name="Daub J."/>
            <person name="David R.G."/>
            <person name="Delcher A.L."/>
            <person name="Delehaunty K."/>
            <person name="Do C.B."/>
            <person name="Ebling H."/>
            <person name="Edwards K."/>
            <person name="Eickbush T."/>
            <person name="Evans J.D."/>
            <person name="Filipski A."/>
            <person name="Findeiss S."/>
            <person name="Freyhult E."/>
            <person name="Fulton L."/>
            <person name="Fulton R."/>
            <person name="Garcia A.C."/>
            <person name="Gardiner A."/>
            <person name="Garfield D.A."/>
            <person name="Garvin B.E."/>
            <person name="Gibson G."/>
            <person name="Gilbert D."/>
            <person name="Gnerre S."/>
            <person name="Godfrey J."/>
            <person name="Good R."/>
            <person name="Gotea V."/>
            <person name="Gravely B."/>
            <person name="Greenberg A.J."/>
            <person name="Griffiths-Jones S."/>
            <person name="Gross S."/>
            <person name="Guigo R."/>
            <person name="Gustafson E.A."/>
            <person name="Haerty W."/>
            <person name="Hahn M.W."/>
            <person name="Halligan D.L."/>
            <person name="Halpern A.L."/>
            <person name="Halter G.M."/>
            <person name="Han M.V."/>
            <person name="Heger A."/>
            <person name="Hillier L."/>
            <person name="Hinrichs A.S."/>
            <person name="Holmes I."/>
            <person name="Hoskins R.A."/>
            <person name="Hubisz M.J."/>
            <person name="Hultmark D."/>
            <person name="Huntley M.A."/>
            <person name="Jaffe D.B."/>
            <person name="Jagadeeshan S."/>
            <person name="Jeck W.R."/>
            <person name="Johnson J."/>
            <person name="Jones C.D."/>
            <person name="Jordan W.C."/>
            <person name="Karpen G.H."/>
            <person name="Kataoka E."/>
            <person name="Keightley P.D."/>
            <person name="Kheradpour P."/>
            <person name="Kirkness E.F."/>
            <person name="Koerich L.B."/>
            <person name="Kristiansen K."/>
            <person name="Kudrna D."/>
            <person name="Kulathinal R.J."/>
            <person name="Kumar S."/>
            <person name="Kwok R."/>
            <person name="Lander E."/>
            <person name="Langley C.H."/>
            <person name="Lapoint R."/>
            <person name="Lazzaro B.P."/>
            <person name="Lee S.J."/>
            <person name="Levesque L."/>
            <person name="Li R."/>
            <person name="Lin C.F."/>
            <person name="Lin M.F."/>
            <person name="Lindblad-Toh K."/>
            <person name="Llopart A."/>
            <person name="Long M."/>
            <person name="Low L."/>
            <person name="Lozovsky E."/>
            <person name="Lu J."/>
            <person name="Luo M."/>
            <person name="Machado C.A."/>
            <person name="Makalowski W."/>
            <person name="Marzo M."/>
            <person name="Matsuda M."/>
            <person name="Matzkin L."/>
            <person name="McAllister B."/>
            <person name="McBride C.S."/>
            <person name="McKernan B."/>
            <person name="McKernan K."/>
            <person name="Mendez-Lago M."/>
            <person name="Minx P."/>
            <person name="Mollenhauer M.U."/>
            <person name="Montooth K."/>
            <person name="Mount S.M."/>
            <person name="Mu X."/>
            <person name="Myers E."/>
            <person name="Negre B."/>
            <person name="Newfeld S."/>
            <person name="Nielsen R."/>
            <person name="Noor M.A."/>
            <person name="O'Grady P."/>
            <person name="Pachter L."/>
            <person name="Papaceit M."/>
            <person name="Parisi M.J."/>
            <person name="Parisi M."/>
            <person name="Parts L."/>
            <person name="Pedersen J.S."/>
            <person name="Pesole G."/>
            <person name="Phillippy A.M."/>
            <person name="Ponting C.P."/>
            <person name="Pop M."/>
            <person name="Porcelli D."/>
            <person name="Powell J.R."/>
            <person name="Prohaska S."/>
            <person name="Pruitt K."/>
            <person name="Puig M."/>
            <person name="Quesneville H."/>
            <person name="Ram K.R."/>
            <person name="Rand D."/>
            <person name="Rasmussen M.D."/>
            <person name="Reed L.K."/>
            <person name="Reenan R."/>
            <person name="Reily A."/>
            <person name="Remington K.A."/>
            <person name="Rieger T.T."/>
            <person name="Ritchie M.G."/>
            <person name="Robin C."/>
            <person name="Rogers Y.H."/>
            <person name="Rohde C."/>
            <person name="Rozas J."/>
            <person name="Rubenfield M.J."/>
            <person name="Ruiz A."/>
            <person name="Russo S."/>
            <person name="Salzberg S.L."/>
            <person name="Sanchez-Gracia A."/>
            <person name="Saranga D.J."/>
            <person name="Sato H."/>
            <person name="Schaeffer S.W."/>
            <person name="Schatz M.C."/>
            <person name="Schlenke T."/>
            <person name="Schwartz R."/>
            <person name="Segarra C."/>
            <person name="Singh R.S."/>
            <person name="Sirot L."/>
            <person name="Sirota M."/>
            <person name="Sisneros N.B."/>
            <person name="Smith C.D."/>
            <person name="Smith T.F."/>
            <person name="Spieth J."/>
            <person name="Stage D.E."/>
            <person name="Stark A."/>
            <person name="Stephan W."/>
            <person name="Strausberg R.L."/>
            <person name="Strempel S."/>
            <person name="Sturgill D."/>
            <person name="Sutton G."/>
            <person name="Sutton G.G."/>
            <person name="Tao W."/>
            <person name="Teichmann S."/>
            <person name="Tobari Y.N."/>
            <person name="Tomimura Y."/>
            <person name="Tsolas J.M."/>
            <person name="Valente V.L."/>
            <person name="Venter E."/>
            <person name="Venter J.C."/>
            <person name="Vicario S."/>
            <person name="Vieira F.G."/>
            <person name="Vilella A.J."/>
            <person name="Villasante A."/>
            <person name="Walenz B."/>
            <person name="Wang J."/>
            <person name="Wasserman M."/>
            <person name="Watts T."/>
            <person name="Wilson D."/>
            <person name="Wilson R.K."/>
            <person name="Wing R.A."/>
            <person name="Wolfner M.F."/>
            <person name="Wong A."/>
            <person name="Wong G.K."/>
            <person name="Wu C.I."/>
            <person name="Wu G."/>
            <person name="Yamamoto D."/>
            <person name="Yang H.P."/>
            <person name="Yang S.P."/>
            <person name="Yorke J.A."/>
            <person name="Yoshida K."/>
            <person name="Zdobnov E."/>
            <person name="Zhang P."/>
            <person name="Zhang Y."/>
            <person name="Zimin A.V."/>
            <person name="Baldwin J."/>
            <person name="Abdouelleil A."/>
            <person name="Abdulkadir J."/>
            <person name="Abebe A."/>
            <person name="Abera B."/>
            <person name="Abreu J."/>
            <person name="Acer S.C."/>
            <person name="Aftuck L."/>
            <person name="Alexander A."/>
            <person name="An P."/>
            <person name="Anderson E."/>
            <person name="Anderson S."/>
            <person name="Arachi H."/>
            <person name="Azer M."/>
            <person name="Bachantsang P."/>
            <person name="Barry A."/>
            <person name="Bayul T."/>
            <person name="Berlin A."/>
            <person name="Bessette D."/>
            <person name="Bloom T."/>
            <person name="Blye J."/>
            <person name="Boguslavskiy L."/>
            <person name="Bonnet C."/>
            <person name="Boukhgalter B."/>
            <person name="Bourzgui I."/>
            <person name="Brown A."/>
            <person name="Cahill P."/>
            <person name="Channer S."/>
            <person name="Cheshatsang Y."/>
            <person name="Chuda L."/>
            <person name="Citroen M."/>
            <person name="Collymore A."/>
            <person name="Cooke P."/>
            <person name="Costello M."/>
            <person name="D'Aco K."/>
            <person name="Daza R."/>
            <person name="De Haan G."/>
            <person name="DeGray S."/>
            <person name="DeMaso C."/>
            <person name="Dhargay N."/>
            <person name="Dooley K."/>
            <person name="Dooley E."/>
            <person name="Doricent M."/>
            <person name="Dorje P."/>
            <person name="Dorjee K."/>
            <person name="Dupes A."/>
            <person name="Elong R."/>
            <person name="Falk J."/>
            <person name="Farina A."/>
            <person name="Faro S."/>
            <person name="Ferguson D."/>
            <person name="Fisher S."/>
            <person name="Foley C.D."/>
            <person name="Franke A."/>
            <person name="Friedrich D."/>
            <person name="Gadbois L."/>
            <person name="Gearin G."/>
            <person name="Gearin C.R."/>
            <person name="Giannoukos G."/>
            <person name="Goode T."/>
            <person name="Graham J."/>
            <person name="Grandbois E."/>
            <person name="Grewal S."/>
            <person name="Gyaltsen K."/>
            <person name="Hafez N."/>
            <person name="Hagos B."/>
            <person name="Hall J."/>
            <person name="Henson C."/>
            <person name="Hollinger A."/>
            <person name="Honan T."/>
            <person name="Huard M.D."/>
            <person name="Hughes L."/>
            <person name="Hurhula B."/>
            <person name="Husby M.E."/>
            <person name="Kamat A."/>
            <person name="Kanga B."/>
            <person name="Kashin S."/>
            <person name="Khazanovich D."/>
            <person name="Kisner P."/>
            <person name="Lance K."/>
            <person name="Lara M."/>
            <person name="Lee W."/>
            <person name="Lennon N."/>
            <person name="Letendre F."/>
            <person name="LeVine R."/>
            <person name="Lipovsky A."/>
            <person name="Liu X."/>
            <person name="Liu J."/>
            <person name="Liu S."/>
            <person name="Lokyitsang T."/>
            <person name="Lokyitsang Y."/>
            <person name="Lubonja R."/>
            <person name="Lui A."/>
            <person name="MacDonald P."/>
            <person name="Magnisalis V."/>
            <person name="Maru K."/>
            <person name="Matthews C."/>
            <person name="McCusker W."/>
            <person name="McDonough S."/>
            <person name="Mehta T."/>
            <person name="Meldrim J."/>
            <person name="Meneus L."/>
            <person name="Mihai O."/>
            <person name="Mihalev A."/>
            <person name="Mihova T."/>
            <person name="Mittelman R."/>
            <person name="Mlenga V."/>
            <person name="Montmayeur A."/>
            <person name="Mulrain L."/>
            <person name="Navidi A."/>
            <person name="Naylor J."/>
            <person name="Negash T."/>
            <person name="Nguyen T."/>
            <person name="Nguyen N."/>
            <person name="Nicol R."/>
            <person name="Norbu C."/>
            <person name="Norbu N."/>
            <person name="Novod N."/>
            <person name="O'Neill B."/>
            <person name="Osman S."/>
            <person name="Markiewicz E."/>
            <person name="Oyono O.L."/>
            <person name="Patti C."/>
            <person name="Phunkhang P."/>
            <person name="Pierre F."/>
            <person name="Priest M."/>
            <person name="Raghuraman S."/>
            <person name="Rege F."/>
            <person name="Reyes R."/>
            <person name="Rise C."/>
            <person name="Rogov P."/>
            <person name="Ross K."/>
            <person name="Ryan E."/>
            <person name="Settipalli S."/>
            <person name="Shea T."/>
            <person name="Sherpa N."/>
            <person name="Shi L."/>
            <person name="Shih D."/>
            <person name="Sparrow T."/>
            <person name="Spaulding J."/>
            <person name="Stalker J."/>
            <person name="Stange-Thomann N."/>
            <person name="Stavropoulos S."/>
            <person name="Stone C."/>
            <person name="Strader C."/>
            <person name="Tesfaye S."/>
            <person name="Thomson T."/>
            <person name="Thoulutsang Y."/>
            <person name="Thoulutsang D."/>
            <person name="Topham K."/>
            <person name="Topping I."/>
            <person name="Tsamla T."/>
            <person name="Vassiliev H."/>
            <person name="Vo A."/>
            <person name="Wangchuk T."/>
            <person name="Wangdi T."/>
            <person name="Weiand M."/>
            <person name="Wilkinson J."/>
            <person name="Wilson A."/>
            <person name="Yadav S."/>
            <person name="Young G."/>
            <person name="Yu Q."/>
            <person name="Zembek L."/>
            <person name="Zhong D."/>
            <person name="Zimmer A."/>
            <person name="Zwirko Z."/>
            <person name="Jaffe D.B."/>
            <person name="Alvarez P."/>
            <person name="Brockman W."/>
            <person name="Butler J."/>
            <person name="Chin C."/>
            <person name="Gnerre S."/>
            <person name="Grabherr M."/>
            <person name="Kleber M."/>
            <person name="Mauceli E."/>
            <person name="MacCallum I."/>
        </authorList>
    </citation>
    <scope>NUCLEOTIDE SEQUENCE [LARGE SCALE GENOMIC DNA]</scope>
    <source>
        <strain evidence="5">white501</strain>
    </source>
</reference>
<dbReference type="InterPro" id="IPR026066">
    <property type="entry name" value="Headcase"/>
</dbReference>
<dbReference type="GO" id="GO:0030424">
    <property type="term" value="C:axon"/>
    <property type="evidence" value="ECO:0007669"/>
    <property type="project" value="EnsemblMetazoa"/>
</dbReference>
<dbReference type="Pfam" id="PF16002">
    <property type="entry name" value="Headcase"/>
    <property type="match status" value="1"/>
</dbReference>
<dbReference type="GO" id="GO:1904799">
    <property type="term" value="P:regulation of neuron remodeling"/>
    <property type="evidence" value="ECO:0007669"/>
    <property type="project" value="EnsemblMetazoa"/>
</dbReference>
<dbReference type="PANTHER" id="PTHR13425:SF3">
    <property type="entry name" value="HEADCASE PROTEIN HOMOLOG"/>
    <property type="match status" value="1"/>
</dbReference>
<evidence type="ECO:0000259" key="2">
    <source>
        <dbReference type="Pfam" id="PF15353"/>
    </source>
</evidence>
<dbReference type="OrthoDB" id="10012848at2759"/>
<dbReference type="GO" id="GO:0030425">
    <property type="term" value="C:dendrite"/>
    <property type="evidence" value="ECO:0007669"/>
    <property type="project" value="EnsemblMetazoa"/>
</dbReference>
<dbReference type="GO" id="GO:0002165">
    <property type="term" value="P:instar larval or pupal development"/>
    <property type="evidence" value="ECO:0007669"/>
    <property type="project" value="EnsemblMetazoa"/>
</dbReference>
<feature type="compositionally biased region" description="Low complexity" evidence="1">
    <location>
        <begin position="630"/>
        <end position="654"/>
    </location>
</feature>
<feature type="region of interest" description="Disordered" evidence="1">
    <location>
        <begin position="175"/>
        <end position="200"/>
    </location>
</feature>
<dbReference type="PANTHER" id="PTHR13425">
    <property type="entry name" value="HEADCASE PROTEIN"/>
    <property type="match status" value="1"/>
</dbReference>
<feature type="domain" description="Headcase middle" evidence="3">
    <location>
        <begin position="290"/>
        <end position="486"/>
    </location>
</feature>
<evidence type="ECO:0000259" key="3">
    <source>
        <dbReference type="Pfam" id="PF16002"/>
    </source>
</evidence>
<dbReference type="InterPro" id="IPR054537">
    <property type="entry name" value="HECA_N"/>
</dbReference>
<keyword evidence="5" id="KW-1185">Reference proteome</keyword>
<dbReference type="Proteomes" id="UP000000304">
    <property type="component" value="Chromosome 3R"/>
</dbReference>
<feature type="compositionally biased region" description="Low complexity" evidence="1">
    <location>
        <begin position="767"/>
        <end position="806"/>
    </location>
</feature>
<dbReference type="STRING" id="7240.B4R1L0"/>
<gene>
    <name evidence="4" type="primary">Dsim\GD21513</name>
    <name evidence="4" type="ORF">Dsim_GD21513</name>
</gene>